<dbReference type="NCBIfam" id="NF006119">
    <property type="entry name" value="PRK08264.1-5"/>
    <property type="match status" value="1"/>
</dbReference>
<proteinExistence type="inferred from homology"/>
<dbReference type="Pfam" id="PF00106">
    <property type="entry name" value="adh_short"/>
    <property type="match status" value="1"/>
</dbReference>
<comment type="similarity">
    <text evidence="1 3">Belongs to the short-chain dehydrogenases/reductases (SDR) family.</text>
</comment>
<evidence type="ECO:0000256" key="2">
    <source>
        <dbReference type="ARBA" id="ARBA00023002"/>
    </source>
</evidence>
<keyword evidence="5" id="KW-1185">Reference proteome</keyword>
<dbReference type="RefSeq" id="WP_344723327.1">
    <property type="nucleotide sequence ID" value="NZ_BAAAUS010000019.1"/>
</dbReference>
<reference evidence="5" key="1">
    <citation type="journal article" date="2019" name="Int. J. Syst. Evol. Microbiol.">
        <title>The Global Catalogue of Microorganisms (GCM) 10K type strain sequencing project: providing services to taxonomists for standard genome sequencing and annotation.</title>
        <authorList>
            <consortium name="The Broad Institute Genomics Platform"/>
            <consortium name="The Broad Institute Genome Sequencing Center for Infectious Disease"/>
            <person name="Wu L."/>
            <person name="Ma J."/>
        </authorList>
    </citation>
    <scope>NUCLEOTIDE SEQUENCE [LARGE SCALE GENOMIC DNA]</scope>
    <source>
        <strain evidence="5">CCM 7043</strain>
    </source>
</reference>
<dbReference type="Gene3D" id="3.40.50.720">
    <property type="entry name" value="NAD(P)-binding Rossmann-like Domain"/>
    <property type="match status" value="1"/>
</dbReference>
<dbReference type="PRINTS" id="PR00081">
    <property type="entry name" value="GDHRDH"/>
</dbReference>
<accession>A0ABW4F7W5</accession>
<evidence type="ECO:0000256" key="1">
    <source>
        <dbReference type="ARBA" id="ARBA00006484"/>
    </source>
</evidence>
<dbReference type="EMBL" id="JBHUCO010000069">
    <property type="protein sequence ID" value="MFD1523718.1"/>
    <property type="molecule type" value="Genomic_DNA"/>
</dbReference>
<evidence type="ECO:0000313" key="5">
    <source>
        <dbReference type="Proteomes" id="UP001597114"/>
    </source>
</evidence>
<name>A0ABW4F7W5_9PSEU</name>
<organism evidence="4 5">
    <name type="scientific">Pseudonocardia yunnanensis</name>
    <dbReference type="NCBI Taxonomy" id="58107"/>
    <lineage>
        <taxon>Bacteria</taxon>
        <taxon>Bacillati</taxon>
        <taxon>Actinomycetota</taxon>
        <taxon>Actinomycetes</taxon>
        <taxon>Pseudonocardiales</taxon>
        <taxon>Pseudonocardiaceae</taxon>
        <taxon>Pseudonocardia</taxon>
    </lineage>
</organism>
<dbReference type="InterPro" id="IPR036291">
    <property type="entry name" value="NAD(P)-bd_dom_sf"/>
</dbReference>
<comment type="caution">
    <text evidence="4">The sequence shown here is derived from an EMBL/GenBank/DDBJ whole genome shotgun (WGS) entry which is preliminary data.</text>
</comment>
<keyword evidence="2" id="KW-0560">Oxidoreductase</keyword>
<sequence>MTSISGSTVLVTGGQRGLGKAFVDAALELGAAKVYATARKPRPSADPRVVPLALEVTDPSSVAALADQARDVSIVINNAGATLRKPLINTPIDDLRDLFETNLFGVLRVTQALAPTLATNGGGILINIHSAMSWIAGAGPYGVTKAALWSATNSLRIDLAAQGTLVVGVHLGYTETDMTADLDVVKNDPLELARDVLVAAENGQTEVLSDDVSRHFKAALSGPIEGLEFTIVDGNVVTKHPPTGAVTAEARARR</sequence>
<gene>
    <name evidence="4" type="ORF">ACFSJD_39975</name>
</gene>
<protein>
    <submittedName>
        <fullName evidence="4">SDR family oxidoreductase</fullName>
    </submittedName>
</protein>
<dbReference type="PANTHER" id="PTHR44169">
    <property type="entry name" value="NADPH-DEPENDENT 1-ACYLDIHYDROXYACETONE PHOSPHATE REDUCTASE"/>
    <property type="match status" value="1"/>
</dbReference>
<evidence type="ECO:0000313" key="4">
    <source>
        <dbReference type="EMBL" id="MFD1523718.1"/>
    </source>
</evidence>
<dbReference type="SUPFAM" id="SSF51735">
    <property type="entry name" value="NAD(P)-binding Rossmann-fold domains"/>
    <property type="match status" value="1"/>
</dbReference>
<dbReference type="InterPro" id="IPR002347">
    <property type="entry name" value="SDR_fam"/>
</dbReference>
<dbReference type="Proteomes" id="UP001597114">
    <property type="component" value="Unassembled WGS sequence"/>
</dbReference>
<evidence type="ECO:0000256" key="3">
    <source>
        <dbReference type="RuleBase" id="RU000363"/>
    </source>
</evidence>
<dbReference type="PANTHER" id="PTHR44169:SF6">
    <property type="entry name" value="NADPH-DEPENDENT 1-ACYLDIHYDROXYACETONE PHOSPHATE REDUCTASE"/>
    <property type="match status" value="1"/>
</dbReference>
<dbReference type="PRINTS" id="PR00080">
    <property type="entry name" value="SDRFAMILY"/>
</dbReference>